<dbReference type="InterPro" id="IPR059000">
    <property type="entry name" value="ATPase_P-type_domA"/>
</dbReference>
<evidence type="ECO:0000313" key="12">
    <source>
        <dbReference type="Proteomes" id="UP000593562"/>
    </source>
</evidence>
<name>A0A7J7CQF2_TRIWF</name>
<reference evidence="11 12" key="1">
    <citation type="journal article" date="2020" name="Nat. Commun.">
        <title>Genome of Tripterygium wilfordii and identification of cytochrome P450 involved in triptolide biosynthesis.</title>
        <authorList>
            <person name="Tu L."/>
            <person name="Su P."/>
            <person name="Zhang Z."/>
            <person name="Gao L."/>
            <person name="Wang J."/>
            <person name="Hu T."/>
            <person name="Zhou J."/>
            <person name="Zhang Y."/>
            <person name="Zhao Y."/>
            <person name="Liu Y."/>
            <person name="Song Y."/>
            <person name="Tong Y."/>
            <person name="Lu Y."/>
            <person name="Yang J."/>
            <person name="Xu C."/>
            <person name="Jia M."/>
            <person name="Peters R.J."/>
            <person name="Huang L."/>
            <person name="Gao W."/>
        </authorList>
    </citation>
    <scope>NUCLEOTIDE SEQUENCE [LARGE SCALE GENOMIC DNA]</scope>
    <source>
        <strain evidence="12">cv. XIE 37</strain>
        <tissue evidence="11">Leaf</tissue>
    </source>
</reference>
<keyword evidence="7" id="KW-1278">Translocase</keyword>
<organism evidence="11 12">
    <name type="scientific">Tripterygium wilfordii</name>
    <name type="common">Thunder God vine</name>
    <dbReference type="NCBI Taxonomy" id="458696"/>
    <lineage>
        <taxon>Eukaryota</taxon>
        <taxon>Viridiplantae</taxon>
        <taxon>Streptophyta</taxon>
        <taxon>Embryophyta</taxon>
        <taxon>Tracheophyta</taxon>
        <taxon>Spermatophyta</taxon>
        <taxon>Magnoliopsida</taxon>
        <taxon>eudicotyledons</taxon>
        <taxon>Gunneridae</taxon>
        <taxon>Pentapetalae</taxon>
        <taxon>rosids</taxon>
        <taxon>fabids</taxon>
        <taxon>Celastrales</taxon>
        <taxon>Celastraceae</taxon>
        <taxon>Tripterygium</taxon>
    </lineage>
</organism>
<evidence type="ECO:0000256" key="8">
    <source>
        <dbReference type="SAM" id="MobiDB-lite"/>
    </source>
</evidence>
<keyword evidence="5" id="KW-0067">ATP-binding</keyword>
<dbReference type="PANTHER" id="PTHR43079:SF1">
    <property type="entry name" value="CADMIUM_ZINC-TRANSPORTING ATPASE HMA1, CHLOROPLASTIC-RELATED"/>
    <property type="match status" value="1"/>
</dbReference>
<gene>
    <name evidence="11" type="ORF">HS088_TW14G00325</name>
</gene>
<keyword evidence="4" id="KW-0547">Nucleotide-binding</keyword>
<comment type="caution">
    <text evidence="11">The sequence shown here is derived from an EMBL/GenBank/DDBJ whole genome shotgun (WGS) entry which is preliminary data.</text>
</comment>
<feature type="chain" id="PRO_5029643561" evidence="9">
    <location>
        <begin position="30"/>
        <end position="354"/>
    </location>
</feature>
<dbReference type="PANTHER" id="PTHR43079">
    <property type="entry name" value="PROBABLE CADMIUM/ZINC-TRANSPORTING ATPASE HMA1"/>
    <property type="match status" value="1"/>
</dbReference>
<evidence type="ECO:0000256" key="3">
    <source>
        <dbReference type="ARBA" id="ARBA00022723"/>
    </source>
</evidence>
<dbReference type="SUPFAM" id="SSF81653">
    <property type="entry name" value="Calcium ATPase, transduction domain A"/>
    <property type="match status" value="1"/>
</dbReference>
<evidence type="ECO:0000256" key="2">
    <source>
        <dbReference type="ARBA" id="ARBA00006024"/>
    </source>
</evidence>
<comment type="similarity">
    <text evidence="2">Belongs to the cation transport ATPase (P-type) (TC 3.A.3) family. Type IB subfamily.</text>
</comment>
<dbReference type="Gene3D" id="2.70.150.10">
    <property type="entry name" value="Calcium-transporting ATPase, cytoplasmic transduction domain A"/>
    <property type="match status" value="1"/>
</dbReference>
<evidence type="ECO:0000313" key="11">
    <source>
        <dbReference type="EMBL" id="KAF5736189.1"/>
    </source>
</evidence>
<comment type="subcellular location">
    <subcellularLocation>
        <location evidence="1">Membrane</location>
        <topology evidence="1">Multi-pass membrane protein</topology>
    </subcellularLocation>
</comment>
<evidence type="ECO:0000256" key="6">
    <source>
        <dbReference type="ARBA" id="ARBA00022842"/>
    </source>
</evidence>
<accession>A0A7J7CQF2</accession>
<keyword evidence="9" id="KW-0732">Signal</keyword>
<dbReference type="GO" id="GO:0005524">
    <property type="term" value="F:ATP binding"/>
    <property type="evidence" value="ECO:0007669"/>
    <property type="project" value="UniProtKB-KW"/>
</dbReference>
<evidence type="ECO:0000256" key="7">
    <source>
        <dbReference type="ARBA" id="ARBA00022967"/>
    </source>
</evidence>
<evidence type="ECO:0000256" key="5">
    <source>
        <dbReference type="ARBA" id="ARBA00022840"/>
    </source>
</evidence>
<sequence>MTASQFRSLCNFFFILLLLIISVSVEIDARPFNIMKSENPAGRVIVHGFFDEWSLGSIKQSGPSPGVGHKYTDSKKTLGGLWKLRCVTGLDSTNSLGSIPQNDDEEPTRPSLFSTKPFPLRFYAPNHSPLPKSPTLRHRILHCVPEVTDYQRGNYDQHHRDREHNHHHHEHNHDHHNHYSNDGAELSGPKRVVVKFAKAIGCLPLLAAKARCKARTKRFHSGYFSSSWGKTKSSHNVLTKAGPEEIFTSVEELKENYPDSALVLNVNGDKLPNISNWSCQSVPVHNIKVDSYIFVGAGEVVPVDCEVFQGSATITTEQLTEEVNPFEAKVGDRVPGGARNLDGRMIIKVISWMF</sequence>
<proteinExistence type="inferred from homology"/>
<keyword evidence="12" id="KW-1185">Reference proteome</keyword>
<feature type="region of interest" description="Disordered" evidence="8">
    <location>
        <begin position="159"/>
        <end position="185"/>
    </location>
</feature>
<keyword evidence="6" id="KW-0460">Magnesium</keyword>
<dbReference type="InParanoid" id="A0A7J7CQF2"/>
<feature type="domain" description="P-type ATPase A" evidence="10">
    <location>
        <begin position="278"/>
        <end position="350"/>
    </location>
</feature>
<evidence type="ECO:0000256" key="4">
    <source>
        <dbReference type="ARBA" id="ARBA00022741"/>
    </source>
</evidence>
<dbReference type="AlphaFoldDB" id="A0A7J7CQF2"/>
<feature type="signal peptide" evidence="9">
    <location>
        <begin position="1"/>
        <end position="29"/>
    </location>
</feature>
<evidence type="ECO:0000256" key="1">
    <source>
        <dbReference type="ARBA" id="ARBA00004141"/>
    </source>
</evidence>
<dbReference type="InterPro" id="IPR051949">
    <property type="entry name" value="Cation_Transport_ATPase"/>
</dbReference>
<dbReference type="EMBL" id="JAAARO010000014">
    <property type="protein sequence ID" value="KAF5736189.1"/>
    <property type="molecule type" value="Genomic_DNA"/>
</dbReference>
<dbReference type="Proteomes" id="UP000593562">
    <property type="component" value="Unassembled WGS sequence"/>
</dbReference>
<evidence type="ECO:0000259" key="10">
    <source>
        <dbReference type="Pfam" id="PF00122"/>
    </source>
</evidence>
<protein>
    <submittedName>
        <fullName evidence="11">Heavy metal atpase 1</fullName>
    </submittedName>
</protein>
<evidence type="ECO:0000256" key="9">
    <source>
        <dbReference type="SAM" id="SignalP"/>
    </source>
</evidence>
<dbReference type="InterPro" id="IPR008250">
    <property type="entry name" value="ATPase_P-typ_transduc_dom_A_sf"/>
</dbReference>
<dbReference type="GO" id="GO:0016020">
    <property type="term" value="C:membrane"/>
    <property type="evidence" value="ECO:0007669"/>
    <property type="project" value="UniProtKB-SubCell"/>
</dbReference>
<dbReference type="Pfam" id="PF00122">
    <property type="entry name" value="E1-E2_ATPase"/>
    <property type="match status" value="1"/>
</dbReference>
<keyword evidence="3" id="KW-0479">Metal-binding</keyword>
<dbReference type="GO" id="GO:0046872">
    <property type="term" value="F:metal ion binding"/>
    <property type="evidence" value="ECO:0007669"/>
    <property type="project" value="UniProtKB-KW"/>
</dbReference>